<dbReference type="EMBL" id="JACHNB010000001">
    <property type="protein sequence ID" value="MBB4740426.1"/>
    <property type="molecule type" value="Genomic_DNA"/>
</dbReference>
<dbReference type="Pfam" id="PF07920">
    <property type="entry name" value="DUF1684"/>
    <property type="match status" value="1"/>
</dbReference>
<dbReference type="PANTHER" id="PTHR41913">
    <property type="entry name" value="DUF1684 DOMAIN-CONTAINING PROTEIN"/>
    <property type="match status" value="1"/>
</dbReference>
<dbReference type="Proteomes" id="UP000546162">
    <property type="component" value="Unassembled WGS sequence"/>
</dbReference>
<evidence type="ECO:0000313" key="2">
    <source>
        <dbReference type="EMBL" id="MBB4740426.1"/>
    </source>
</evidence>
<dbReference type="PANTHER" id="PTHR41913:SF1">
    <property type="entry name" value="DUF1684 DOMAIN-CONTAINING PROTEIN"/>
    <property type="match status" value="1"/>
</dbReference>
<accession>A0A7W7GY31</accession>
<name>A0A7W7GY31_9ACTN</name>
<dbReference type="AlphaFoldDB" id="A0A7W7GY31"/>
<evidence type="ECO:0000256" key="1">
    <source>
        <dbReference type="SAM" id="MobiDB-lite"/>
    </source>
</evidence>
<feature type="compositionally biased region" description="Gly residues" evidence="1">
    <location>
        <begin position="246"/>
        <end position="255"/>
    </location>
</feature>
<organism evidence="2 3">
    <name type="scientific">Actinoplanes octamycinicus</name>
    <dbReference type="NCBI Taxonomy" id="135948"/>
    <lineage>
        <taxon>Bacteria</taxon>
        <taxon>Bacillati</taxon>
        <taxon>Actinomycetota</taxon>
        <taxon>Actinomycetes</taxon>
        <taxon>Micromonosporales</taxon>
        <taxon>Micromonosporaceae</taxon>
        <taxon>Actinoplanes</taxon>
    </lineage>
</organism>
<feature type="region of interest" description="Disordered" evidence="1">
    <location>
        <begin position="241"/>
        <end position="264"/>
    </location>
</feature>
<comment type="caution">
    <text evidence="2">The sequence shown here is derived from an EMBL/GenBank/DDBJ whole genome shotgun (WGS) entry which is preliminary data.</text>
</comment>
<gene>
    <name evidence="2" type="ORF">BJY16_003885</name>
</gene>
<proteinExistence type="predicted"/>
<keyword evidence="3" id="KW-1185">Reference proteome</keyword>
<reference evidence="2 3" key="1">
    <citation type="submission" date="2020-08" db="EMBL/GenBank/DDBJ databases">
        <title>Sequencing the genomes of 1000 actinobacteria strains.</title>
        <authorList>
            <person name="Klenk H.-P."/>
        </authorList>
    </citation>
    <scope>NUCLEOTIDE SEQUENCE [LARGE SCALE GENOMIC DNA]</scope>
    <source>
        <strain evidence="2 3">DSM 45809</strain>
    </source>
</reference>
<protein>
    <submittedName>
        <fullName evidence="2">Uncharacterized protein (DUF1684 family)</fullName>
    </submittedName>
</protein>
<dbReference type="InterPro" id="IPR012467">
    <property type="entry name" value="DUF1684"/>
</dbReference>
<evidence type="ECO:0000313" key="3">
    <source>
        <dbReference type="Proteomes" id="UP000546162"/>
    </source>
</evidence>
<dbReference type="RefSeq" id="WP_185040988.1">
    <property type="nucleotide sequence ID" value="NZ_BAABFG010000005.1"/>
</dbReference>
<sequence length="264" mass="28704">MISFAEQWARWHDEHERRRAAPHGFLAITGLHWLTGTPQRFPGVPGKWHAEPDAIVAALESGERRFPAGEDATLRHGDLEIEVTWRGGQGVLRPRDPAHRTRVEYRGTPAYAPDEKWAVPGRFVPFDEPRPVTVGSVVEGLEHVYESPGRLEFTVGGRDLSLTAFNGSTPGSLFVLFTDATSGITTYPANRSLTVPAPEPDGSVTIDFNRATNLPCAYTEFATCPLPPAENRLPVPVEAGERLGSVDGGTAGASGGADRHPFHR</sequence>